<dbReference type="EMBL" id="QFFZ01000034">
    <property type="protein sequence ID" value="TEB10026.1"/>
    <property type="molecule type" value="Genomic_DNA"/>
</dbReference>
<dbReference type="Proteomes" id="UP000297597">
    <property type="component" value="Unassembled WGS sequence"/>
</dbReference>
<reference evidence="1 2" key="1">
    <citation type="journal article" date="2018" name="Environ. Microbiol.">
        <title>Novel energy conservation strategies and behaviour of Pelotomaculum schinkii driving syntrophic propionate catabolism.</title>
        <authorList>
            <person name="Hidalgo-Ahumada C.A.P."/>
            <person name="Nobu M.K."/>
            <person name="Narihiro T."/>
            <person name="Tamaki H."/>
            <person name="Liu W.T."/>
            <person name="Kamagata Y."/>
            <person name="Stams A.J.M."/>
            <person name="Imachi H."/>
            <person name="Sousa D.Z."/>
        </authorList>
    </citation>
    <scope>NUCLEOTIDE SEQUENCE [LARGE SCALE GENOMIC DNA]</scope>
    <source>
        <strain evidence="1 2">MGP</strain>
    </source>
</reference>
<dbReference type="InterPro" id="IPR009951">
    <property type="entry name" value="Host-nuc_inhib_Gam"/>
</dbReference>
<protein>
    <recommendedName>
        <fullName evidence="3">Bacteriophage Mu Gam like protein</fullName>
    </recommendedName>
</protein>
<dbReference type="GO" id="GO:0003690">
    <property type="term" value="F:double-stranded DNA binding"/>
    <property type="evidence" value="ECO:0007669"/>
    <property type="project" value="InterPro"/>
</dbReference>
<evidence type="ECO:0000313" key="2">
    <source>
        <dbReference type="Proteomes" id="UP000297597"/>
    </source>
</evidence>
<name>A0A4Y7RMJ5_9FIRM</name>
<gene>
    <name evidence="1" type="ORF">Pmgp_02721</name>
</gene>
<keyword evidence="2" id="KW-1185">Reference proteome</keyword>
<organism evidence="1 2">
    <name type="scientific">Pelotomaculum propionicicum</name>
    <dbReference type="NCBI Taxonomy" id="258475"/>
    <lineage>
        <taxon>Bacteria</taxon>
        <taxon>Bacillati</taxon>
        <taxon>Bacillota</taxon>
        <taxon>Clostridia</taxon>
        <taxon>Eubacteriales</taxon>
        <taxon>Desulfotomaculaceae</taxon>
        <taxon>Pelotomaculum</taxon>
    </lineage>
</organism>
<proteinExistence type="predicted"/>
<accession>A0A4Y7RMJ5</accession>
<dbReference type="Pfam" id="PF07352">
    <property type="entry name" value="Phage_Mu_Gam"/>
    <property type="match status" value="1"/>
</dbReference>
<dbReference type="AlphaFoldDB" id="A0A4Y7RMJ5"/>
<dbReference type="OrthoDB" id="5322039at2"/>
<comment type="caution">
    <text evidence="1">The sequence shown here is derived from an EMBL/GenBank/DDBJ whole genome shotgun (WGS) entry which is preliminary data.</text>
</comment>
<evidence type="ECO:0000313" key="1">
    <source>
        <dbReference type="EMBL" id="TEB10026.1"/>
    </source>
</evidence>
<sequence>MARVRIENEPALKSWDEVDLHMKEIGECELAIERIEADMNEIIQEVKLAAEFNAKPIKERIEKLGAEVKAFVELNRGDIKGKTKILNFGKTGFRKSTKIIIRSVQAVLKALRAQKMDDCIIVKESVNKERLGEYPDEVIAAVGAGKKVEDVFWYEVDRERLKGA</sequence>
<dbReference type="SUPFAM" id="SSF161266">
    <property type="entry name" value="Gam-like"/>
    <property type="match status" value="1"/>
</dbReference>
<dbReference type="Gene3D" id="1.20.5.170">
    <property type="match status" value="1"/>
</dbReference>
<evidence type="ECO:0008006" key="3">
    <source>
        <dbReference type="Google" id="ProtNLM"/>
    </source>
</evidence>
<dbReference type="GO" id="GO:0042262">
    <property type="term" value="P:DNA protection"/>
    <property type="evidence" value="ECO:0007669"/>
    <property type="project" value="InterPro"/>
</dbReference>
<dbReference type="RefSeq" id="WP_134214527.1">
    <property type="nucleotide sequence ID" value="NZ_QFFZ01000034.1"/>
</dbReference>